<feature type="binding site" evidence="3 5">
    <location>
        <position position="14"/>
    </location>
    <ligand>
        <name>substrate</name>
    </ligand>
</feature>
<dbReference type="UniPathway" id="UPA00074">
    <property type="reaction ID" value="UER00943"/>
</dbReference>
<comment type="pathway">
    <text evidence="3 4">Purine metabolism; IMP biosynthesis via de novo pathway; 5-amino-1-(5-phospho-D-ribosyl)imidazole-4-carboxylate from 5-amino-1-(5-phospho-D-ribosyl)imidazole (N5-CAIR route): step 2/2.</text>
</comment>
<evidence type="ECO:0000256" key="5">
    <source>
        <dbReference type="PIRSR" id="PIRSR001338-1"/>
    </source>
</evidence>
<evidence type="ECO:0000313" key="8">
    <source>
        <dbReference type="Proteomes" id="UP000574276"/>
    </source>
</evidence>
<evidence type="ECO:0000256" key="2">
    <source>
        <dbReference type="ARBA" id="ARBA00023235"/>
    </source>
</evidence>
<comment type="caution">
    <text evidence="7">The sequence shown here is derived from an EMBL/GenBank/DDBJ whole genome shotgun (WGS) entry which is preliminary data.</text>
</comment>
<evidence type="ECO:0000256" key="3">
    <source>
        <dbReference type="HAMAP-Rule" id="MF_01929"/>
    </source>
</evidence>
<comment type="similarity">
    <text evidence="3">Belongs to the AIR carboxylase family. Class I subfamily.</text>
</comment>
<sequence length="167" mass="17713">MNKKVAIIMGSDSDLPVVKGAINTLKNFGIAVEVHVMSAHRTPKQACDFSSNAKANGFGVIICAAGKAAHLAGVIAAHTTLPVIGIPIKSSTLDGLDALLSTVQMPKGIPVATVAIDGADNAAILAVQMLAINDEELSQKLDKMKSDMTQEVMEKDEKIQTEMWWKM</sequence>
<dbReference type="GO" id="GO:0034023">
    <property type="term" value="F:5-(carboxyamino)imidazole ribonucleotide mutase activity"/>
    <property type="evidence" value="ECO:0007669"/>
    <property type="project" value="UniProtKB-UniRule"/>
</dbReference>
<dbReference type="InterPro" id="IPR033747">
    <property type="entry name" value="PurE_ClassI"/>
</dbReference>
<dbReference type="InterPro" id="IPR000031">
    <property type="entry name" value="PurE_dom"/>
</dbReference>
<dbReference type="Gene3D" id="3.40.50.1970">
    <property type="match status" value="1"/>
</dbReference>
<feature type="binding site" evidence="3 5">
    <location>
        <position position="41"/>
    </location>
    <ligand>
        <name>substrate</name>
    </ligand>
</feature>
<gene>
    <name evidence="3 7" type="primary">purE</name>
    <name evidence="7" type="ORF">H0486_09900</name>
</gene>
<protein>
    <recommendedName>
        <fullName evidence="3 4">N5-carboxyaminoimidazole ribonucleotide mutase</fullName>
        <shortName evidence="3 4">N5-CAIR mutase</shortName>
        <ecNumber evidence="3 4">5.4.99.18</ecNumber>
    </recommendedName>
    <alternativeName>
        <fullName evidence="3">5-(carboxyamino)imidazole ribonucleotide mutase</fullName>
    </alternativeName>
</protein>
<evidence type="ECO:0000256" key="1">
    <source>
        <dbReference type="ARBA" id="ARBA00022755"/>
    </source>
</evidence>
<dbReference type="PANTHER" id="PTHR23046:SF2">
    <property type="entry name" value="PHOSPHORIBOSYLAMINOIMIDAZOLE CARBOXYLASE"/>
    <property type="match status" value="1"/>
</dbReference>
<proteinExistence type="inferred from homology"/>
<dbReference type="EC" id="5.4.99.18" evidence="3 4"/>
<evidence type="ECO:0000259" key="6">
    <source>
        <dbReference type="SMART" id="SM01001"/>
    </source>
</evidence>
<keyword evidence="7" id="KW-0456">Lyase</keyword>
<dbReference type="EMBL" id="JACEGA010000001">
    <property type="protein sequence ID" value="MBB2183191.1"/>
    <property type="molecule type" value="Genomic_DNA"/>
</dbReference>
<dbReference type="GO" id="GO:0006189">
    <property type="term" value="P:'de novo' IMP biosynthetic process"/>
    <property type="evidence" value="ECO:0007669"/>
    <property type="project" value="UniProtKB-UniRule"/>
</dbReference>
<dbReference type="SUPFAM" id="SSF52255">
    <property type="entry name" value="N5-CAIR mutase (phosphoribosylaminoimidazole carboxylase, PurE)"/>
    <property type="match status" value="1"/>
</dbReference>
<dbReference type="SMART" id="SM01001">
    <property type="entry name" value="AIRC"/>
    <property type="match status" value="1"/>
</dbReference>
<dbReference type="NCBIfam" id="TIGR01162">
    <property type="entry name" value="purE"/>
    <property type="match status" value="1"/>
</dbReference>
<keyword evidence="1 3" id="KW-0658">Purine biosynthesis</keyword>
<dbReference type="InterPro" id="IPR024694">
    <property type="entry name" value="PurE_prokaryotes"/>
</dbReference>
<keyword evidence="2 3" id="KW-0413">Isomerase</keyword>
<dbReference type="PANTHER" id="PTHR23046">
    <property type="entry name" value="PHOSPHORIBOSYLAMINOIMIDAZOLE CARBOXYLASE CATALYTIC SUBUNIT"/>
    <property type="match status" value="1"/>
</dbReference>
<keyword evidence="8" id="KW-1185">Reference proteome</keyword>
<name>A0A839K3C7_9FIRM</name>
<dbReference type="Proteomes" id="UP000574276">
    <property type="component" value="Unassembled WGS sequence"/>
</dbReference>
<feature type="domain" description="PurE" evidence="6">
    <location>
        <begin position="3"/>
        <end position="152"/>
    </location>
</feature>
<comment type="catalytic activity">
    <reaction evidence="3 4">
        <text>5-carboxyamino-1-(5-phospho-D-ribosyl)imidazole + H(+) = 5-amino-1-(5-phospho-D-ribosyl)imidazole-4-carboxylate</text>
        <dbReference type="Rhea" id="RHEA:13193"/>
        <dbReference type="ChEBI" id="CHEBI:15378"/>
        <dbReference type="ChEBI" id="CHEBI:58730"/>
        <dbReference type="ChEBI" id="CHEBI:77657"/>
        <dbReference type="EC" id="5.4.99.18"/>
    </reaction>
</comment>
<reference evidence="7 8" key="1">
    <citation type="submission" date="2020-07" db="EMBL/GenBank/DDBJ databases">
        <title>Characterization and genome sequencing of isolate MD1, a novel member within the family Lachnospiraceae.</title>
        <authorList>
            <person name="Rettenmaier R."/>
            <person name="Di Bello L."/>
            <person name="Zinser C."/>
            <person name="Scheitz K."/>
            <person name="Liebl W."/>
            <person name="Zverlov V."/>
        </authorList>
    </citation>
    <scope>NUCLEOTIDE SEQUENCE [LARGE SCALE GENOMIC DNA]</scope>
    <source>
        <strain evidence="7 8">MD1</strain>
    </source>
</reference>
<organism evidence="7 8">
    <name type="scientific">Variimorphobacter saccharofermentans</name>
    <dbReference type="NCBI Taxonomy" id="2755051"/>
    <lineage>
        <taxon>Bacteria</taxon>
        <taxon>Bacillati</taxon>
        <taxon>Bacillota</taxon>
        <taxon>Clostridia</taxon>
        <taxon>Lachnospirales</taxon>
        <taxon>Lachnospiraceae</taxon>
        <taxon>Variimorphobacter</taxon>
    </lineage>
</organism>
<feature type="binding site" evidence="3 5">
    <location>
        <position position="11"/>
    </location>
    <ligand>
        <name>substrate</name>
    </ligand>
</feature>
<evidence type="ECO:0000313" key="7">
    <source>
        <dbReference type="EMBL" id="MBB2183191.1"/>
    </source>
</evidence>
<dbReference type="Pfam" id="PF00731">
    <property type="entry name" value="AIRC"/>
    <property type="match status" value="1"/>
</dbReference>
<dbReference type="PIRSF" id="PIRSF001338">
    <property type="entry name" value="AIR_carboxylase"/>
    <property type="match status" value="1"/>
</dbReference>
<evidence type="ECO:0000256" key="4">
    <source>
        <dbReference type="PIRNR" id="PIRNR001338"/>
    </source>
</evidence>
<accession>A0A839K3C7</accession>
<dbReference type="GO" id="GO:0016829">
    <property type="term" value="F:lyase activity"/>
    <property type="evidence" value="ECO:0007669"/>
    <property type="project" value="UniProtKB-KW"/>
</dbReference>
<dbReference type="AlphaFoldDB" id="A0A839K3C7"/>
<dbReference type="HAMAP" id="MF_01929">
    <property type="entry name" value="PurE_classI"/>
    <property type="match status" value="1"/>
</dbReference>
<comment type="function">
    <text evidence="3 4">Catalyzes the conversion of N5-carboxyaminoimidazole ribonucleotide (N5-CAIR) to 4-carboxy-5-aminoimidazole ribonucleotide (CAIR).</text>
</comment>